<evidence type="ECO:0000259" key="2">
    <source>
        <dbReference type="Pfam" id="PF16369"/>
    </source>
</evidence>
<feature type="signal peptide" evidence="1">
    <location>
        <begin position="1"/>
        <end position="18"/>
    </location>
</feature>
<dbReference type="AlphaFoldDB" id="A0A0C1FU74"/>
<dbReference type="Pfam" id="PF16369">
    <property type="entry name" value="GH43_C"/>
    <property type="match status" value="1"/>
</dbReference>
<feature type="domain" description="Extracellular endo-alpha-(1-&gt;5)-L-arabinanase C-terminal" evidence="2">
    <location>
        <begin position="19"/>
        <end position="82"/>
    </location>
</feature>
<accession>A0A0C1FU74</accession>
<reference evidence="3 4" key="1">
    <citation type="submission" date="2014-10" db="EMBL/GenBank/DDBJ databases">
        <title>Pedobacter Kyungheensis.</title>
        <authorList>
            <person name="Anderson B.M."/>
            <person name="Newman J.D."/>
        </authorList>
    </citation>
    <scope>NUCLEOTIDE SEQUENCE [LARGE SCALE GENOMIC DNA]</scope>
    <source>
        <strain evidence="3 4">KACC 16221</strain>
    </source>
</reference>
<dbReference type="OrthoDB" id="1374368at2"/>
<proteinExistence type="predicted"/>
<keyword evidence="4" id="KW-1185">Reference proteome</keyword>
<comment type="caution">
    <text evidence="3">The sequence shown here is derived from an EMBL/GenBank/DDBJ whole genome shotgun (WGS) entry which is preliminary data.</text>
</comment>
<dbReference type="Proteomes" id="UP000031246">
    <property type="component" value="Unassembled WGS sequence"/>
</dbReference>
<dbReference type="RefSeq" id="WP_039472843.1">
    <property type="nucleotide sequence ID" value="NZ_JSYN01000005.1"/>
</dbReference>
<organism evidence="3 4">
    <name type="scientific">Pedobacter kyungheensis</name>
    <dbReference type="NCBI Taxonomy" id="1069985"/>
    <lineage>
        <taxon>Bacteria</taxon>
        <taxon>Pseudomonadati</taxon>
        <taxon>Bacteroidota</taxon>
        <taxon>Sphingobacteriia</taxon>
        <taxon>Sphingobacteriales</taxon>
        <taxon>Sphingobacteriaceae</taxon>
        <taxon>Pedobacter</taxon>
    </lineage>
</organism>
<name>A0A0C1FU74_9SPHI</name>
<evidence type="ECO:0000313" key="3">
    <source>
        <dbReference type="EMBL" id="KIA95383.1"/>
    </source>
</evidence>
<evidence type="ECO:0000313" key="4">
    <source>
        <dbReference type="Proteomes" id="UP000031246"/>
    </source>
</evidence>
<keyword evidence="1" id="KW-0732">Signal</keyword>
<feature type="chain" id="PRO_5002132606" description="Extracellular endo-alpha-(1-&gt;5)-L-arabinanase C-terminal domain-containing protein" evidence="1">
    <location>
        <begin position="19"/>
        <end position="115"/>
    </location>
</feature>
<protein>
    <recommendedName>
        <fullName evidence="2">Extracellular endo-alpha-(1-&gt;5)-L-arabinanase C-terminal domain-containing protein</fullName>
    </recommendedName>
</protein>
<sequence length="115" mass="12870">MKFLITLIICLACYSSHAQTAKELVGKWKLVKQTNNGIVSTPENTYQVFSEDGVFNGINGDKSRKGKWKLSADNKQLTIKISVVSIAFSVDYFDAKKRIISSNKTGTLEYEKVTE</sequence>
<dbReference type="EMBL" id="JSYN01000005">
    <property type="protein sequence ID" value="KIA95383.1"/>
    <property type="molecule type" value="Genomic_DNA"/>
</dbReference>
<gene>
    <name evidence="3" type="ORF">OC25_05935</name>
</gene>
<evidence type="ECO:0000256" key="1">
    <source>
        <dbReference type="SAM" id="SignalP"/>
    </source>
</evidence>
<dbReference type="InterPro" id="IPR032291">
    <property type="entry name" value="Abn2_C"/>
</dbReference>